<dbReference type="InterPro" id="IPR002350">
    <property type="entry name" value="Kazal_dom"/>
</dbReference>
<dbReference type="PANTHER" id="PTHR21179:SF1">
    <property type="entry name" value="KAZ1-TYPE SERINE PROTEASE INHIBITOR-LIKE PROTEIN TYPE EPSILON-RELATED"/>
    <property type="match status" value="1"/>
</dbReference>
<feature type="chain" id="PRO_5035211387" description="Kazal-like domain-containing protein" evidence="1">
    <location>
        <begin position="28"/>
        <end position="80"/>
    </location>
</feature>
<sequence length="80" mass="9188">MRNLKALPLFLLLICPMTLTLLPSVMAQCSLNCLDRIGQRKPVCGSDDVTYFNMEELLCQKKCNPDLRFRHNGICRSLWS</sequence>
<name>A0A8J2K4J2_9HEXA</name>
<dbReference type="SMART" id="SM00280">
    <property type="entry name" value="KAZAL"/>
    <property type="match status" value="1"/>
</dbReference>
<dbReference type="AlphaFoldDB" id="A0A8J2K4J2"/>
<dbReference type="PROSITE" id="PS51465">
    <property type="entry name" value="KAZAL_2"/>
    <property type="match status" value="1"/>
</dbReference>
<evidence type="ECO:0000313" key="3">
    <source>
        <dbReference type="EMBL" id="CAG7731249.1"/>
    </source>
</evidence>
<dbReference type="PANTHER" id="PTHR21179">
    <property type="entry name" value="SERINE-TYPE ENDOPEPTIDASE INHIBITOR"/>
    <property type="match status" value="1"/>
</dbReference>
<comment type="caution">
    <text evidence="3">The sequence shown here is derived from an EMBL/GenBank/DDBJ whole genome shotgun (WGS) entry which is preliminary data.</text>
</comment>
<reference evidence="3" key="1">
    <citation type="submission" date="2021-06" db="EMBL/GenBank/DDBJ databases">
        <authorList>
            <person name="Hodson N. C."/>
            <person name="Mongue J. A."/>
            <person name="Jaron S. K."/>
        </authorList>
    </citation>
    <scope>NUCLEOTIDE SEQUENCE</scope>
</reference>
<dbReference type="InterPro" id="IPR039932">
    <property type="entry name" value="Spink4-like"/>
</dbReference>
<dbReference type="Proteomes" id="UP000708208">
    <property type="component" value="Unassembled WGS sequence"/>
</dbReference>
<dbReference type="Pfam" id="PF07648">
    <property type="entry name" value="Kazal_2"/>
    <property type="match status" value="1"/>
</dbReference>
<feature type="domain" description="Kazal-like" evidence="2">
    <location>
        <begin position="23"/>
        <end position="77"/>
    </location>
</feature>
<proteinExistence type="predicted"/>
<feature type="signal peptide" evidence="1">
    <location>
        <begin position="1"/>
        <end position="27"/>
    </location>
</feature>
<protein>
    <recommendedName>
        <fullName evidence="2">Kazal-like domain-containing protein</fullName>
    </recommendedName>
</protein>
<organism evidence="3 4">
    <name type="scientific">Allacma fusca</name>
    <dbReference type="NCBI Taxonomy" id="39272"/>
    <lineage>
        <taxon>Eukaryota</taxon>
        <taxon>Metazoa</taxon>
        <taxon>Ecdysozoa</taxon>
        <taxon>Arthropoda</taxon>
        <taxon>Hexapoda</taxon>
        <taxon>Collembola</taxon>
        <taxon>Symphypleona</taxon>
        <taxon>Sminthuridae</taxon>
        <taxon>Allacma</taxon>
    </lineage>
</organism>
<keyword evidence="1" id="KW-0732">Signal</keyword>
<dbReference type="CDD" id="cd00104">
    <property type="entry name" value="KAZAL_FS"/>
    <property type="match status" value="1"/>
</dbReference>
<evidence type="ECO:0000259" key="2">
    <source>
        <dbReference type="PROSITE" id="PS51465"/>
    </source>
</evidence>
<dbReference type="OrthoDB" id="126772at2759"/>
<evidence type="ECO:0000313" key="4">
    <source>
        <dbReference type="Proteomes" id="UP000708208"/>
    </source>
</evidence>
<dbReference type="EMBL" id="CAJVCH010208636">
    <property type="protein sequence ID" value="CAG7731249.1"/>
    <property type="molecule type" value="Genomic_DNA"/>
</dbReference>
<gene>
    <name evidence="3" type="ORF">AFUS01_LOCUS19854</name>
</gene>
<keyword evidence="4" id="KW-1185">Reference proteome</keyword>
<dbReference type="GO" id="GO:0004867">
    <property type="term" value="F:serine-type endopeptidase inhibitor activity"/>
    <property type="evidence" value="ECO:0007669"/>
    <property type="project" value="InterPro"/>
</dbReference>
<evidence type="ECO:0000256" key="1">
    <source>
        <dbReference type="SAM" id="SignalP"/>
    </source>
</evidence>
<accession>A0A8J2K4J2</accession>